<dbReference type="EMBL" id="CM042882">
    <property type="protein sequence ID" value="KAI4383808.1"/>
    <property type="molecule type" value="Genomic_DNA"/>
</dbReference>
<gene>
    <name evidence="1" type="ORF">MLD38_009606</name>
</gene>
<accession>A0ACB9S2E7</accession>
<proteinExistence type="predicted"/>
<protein>
    <submittedName>
        <fullName evidence="1">Uncharacterized protein</fullName>
    </submittedName>
</protein>
<reference evidence="2" key="1">
    <citation type="journal article" date="2023" name="Front. Plant Sci.">
        <title>Chromosomal-level genome assembly of Melastoma candidum provides insights into trichome evolution.</title>
        <authorList>
            <person name="Zhong Y."/>
            <person name="Wu W."/>
            <person name="Sun C."/>
            <person name="Zou P."/>
            <person name="Liu Y."/>
            <person name="Dai S."/>
            <person name="Zhou R."/>
        </authorList>
    </citation>
    <scope>NUCLEOTIDE SEQUENCE [LARGE SCALE GENOMIC DNA]</scope>
</reference>
<dbReference type="Proteomes" id="UP001057402">
    <property type="component" value="Chromosome 3"/>
</dbReference>
<keyword evidence="2" id="KW-1185">Reference proteome</keyword>
<sequence length="231" mass="25241">MHHLKQFLYAIHRPPRFAHRNGYLVHLQDQIQRLGTRLLLLNECAAEYILPENSGSHFPPLLFLVRSFPSPKGAPPLPGVSSCGWGSGGAGRPFRSNGVRVRNGVEPEGSDVGFEDKVGSGVVREADERHAREAVEALKGGKVIAVPTDTLYGICISSGTDCSLEAVNRIYEIKGRKHTSPLAICVGDVSDIDRFAVTDHLPNGLLYSLLPGPVTVILRARCENHTCLWME</sequence>
<organism evidence="1 2">
    <name type="scientific">Melastoma candidum</name>
    <dbReference type="NCBI Taxonomy" id="119954"/>
    <lineage>
        <taxon>Eukaryota</taxon>
        <taxon>Viridiplantae</taxon>
        <taxon>Streptophyta</taxon>
        <taxon>Embryophyta</taxon>
        <taxon>Tracheophyta</taxon>
        <taxon>Spermatophyta</taxon>
        <taxon>Magnoliopsida</taxon>
        <taxon>eudicotyledons</taxon>
        <taxon>Gunneridae</taxon>
        <taxon>Pentapetalae</taxon>
        <taxon>rosids</taxon>
        <taxon>malvids</taxon>
        <taxon>Myrtales</taxon>
        <taxon>Melastomataceae</taxon>
        <taxon>Melastomatoideae</taxon>
        <taxon>Melastomateae</taxon>
        <taxon>Melastoma</taxon>
    </lineage>
</organism>
<evidence type="ECO:0000313" key="2">
    <source>
        <dbReference type="Proteomes" id="UP001057402"/>
    </source>
</evidence>
<name>A0ACB9S2E7_9MYRT</name>
<evidence type="ECO:0000313" key="1">
    <source>
        <dbReference type="EMBL" id="KAI4383808.1"/>
    </source>
</evidence>
<comment type="caution">
    <text evidence="1">The sequence shown here is derived from an EMBL/GenBank/DDBJ whole genome shotgun (WGS) entry which is preliminary data.</text>
</comment>